<dbReference type="OrthoDB" id="9808195at2"/>
<dbReference type="InterPro" id="IPR036264">
    <property type="entry name" value="Bact_exopeptidase_dim_dom"/>
</dbReference>
<dbReference type="Gene3D" id="3.30.70.360">
    <property type="match status" value="1"/>
</dbReference>
<accession>A0A1H9SHK2</accession>
<reference evidence="4 5" key="1">
    <citation type="submission" date="2016-10" db="EMBL/GenBank/DDBJ databases">
        <authorList>
            <person name="de Groot N.N."/>
        </authorList>
    </citation>
    <scope>NUCLEOTIDE SEQUENCE [LARGE SCALE GENOMIC DNA]</scope>
    <source>
        <strain evidence="4 5">DSM 23042</strain>
    </source>
</reference>
<feature type="binding site" evidence="3">
    <location>
        <position position="401"/>
    </location>
    <ligand>
        <name>Zn(2+)</name>
        <dbReference type="ChEBI" id="CHEBI:29105"/>
        <label>2</label>
    </ligand>
</feature>
<evidence type="ECO:0000256" key="1">
    <source>
        <dbReference type="ARBA" id="ARBA00006153"/>
    </source>
</evidence>
<name>A0A1H9SHK2_9RHOB</name>
<proteinExistence type="inferred from homology"/>
<dbReference type="AlphaFoldDB" id="A0A1H9SHK2"/>
<protein>
    <submittedName>
        <fullName evidence="4">N-carbamoyl-L-amino-acid hydrolase</fullName>
    </submittedName>
</protein>
<feature type="binding site" evidence="3">
    <location>
        <position position="136"/>
    </location>
    <ligand>
        <name>Zn(2+)</name>
        <dbReference type="ChEBI" id="CHEBI:29105"/>
        <label>2</label>
    </ligand>
</feature>
<evidence type="ECO:0000313" key="4">
    <source>
        <dbReference type="EMBL" id="SER84378.1"/>
    </source>
</evidence>
<dbReference type="PIRSF" id="PIRSF001235">
    <property type="entry name" value="Amidase_carbamoylase"/>
    <property type="match status" value="1"/>
</dbReference>
<dbReference type="EMBL" id="FOGU01000003">
    <property type="protein sequence ID" value="SER84378.1"/>
    <property type="molecule type" value="Genomic_DNA"/>
</dbReference>
<keyword evidence="5" id="KW-1185">Reference proteome</keyword>
<dbReference type="InterPro" id="IPR002933">
    <property type="entry name" value="Peptidase_M20"/>
</dbReference>
<dbReference type="PANTHER" id="PTHR32494:SF5">
    <property type="entry name" value="ALLANTOATE AMIDOHYDROLASE"/>
    <property type="match status" value="1"/>
</dbReference>
<evidence type="ECO:0000256" key="2">
    <source>
        <dbReference type="ARBA" id="ARBA00022801"/>
    </source>
</evidence>
<dbReference type="GO" id="GO:0016813">
    <property type="term" value="F:hydrolase activity, acting on carbon-nitrogen (but not peptide) bonds, in linear amidines"/>
    <property type="evidence" value="ECO:0007669"/>
    <property type="project" value="InterPro"/>
</dbReference>
<dbReference type="NCBIfam" id="TIGR01879">
    <property type="entry name" value="hydantase"/>
    <property type="match status" value="1"/>
</dbReference>
<comment type="similarity">
    <text evidence="1">Belongs to the peptidase M20 family.</text>
</comment>
<comment type="cofactor">
    <cofactor evidence="3">
        <name>Zn(2+)</name>
        <dbReference type="ChEBI" id="CHEBI:29105"/>
    </cofactor>
    <text evidence="3">Binds 2 Zn(2+) ions per subunit.</text>
</comment>
<dbReference type="Pfam" id="PF01546">
    <property type="entry name" value="Peptidase_M20"/>
    <property type="match status" value="1"/>
</dbReference>
<organism evidence="4 5">
    <name type="scientific">Tranquillimonas rosea</name>
    <dbReference type="NCBI Taxonomy" id="641238"/>
    <lineage>
        <taxon>Bacteria</taxon>
        <taxon>Pseudomonadati</taxon>
        <taxon>Pseudomonadota</taxon>
        <taxon>Alphaproteobacteria</taxon>
        <taxon>Rhodobacterales</taxon>
        <taxon>Roseobacteraceae</taxon>
        <taxon>Tranquillimonas</taxon>
    </lineage>
</organism>
<dbReference type="Gene3D" id="3.40.630.10">
    <property type="entry name" value="Zn peptidases"/>
    <property type="match status" value="1"/>
</dbReference>
<feature type="binding site" evidence="3">
    <location>
        <position position="90"/>
    </location>
    <ligand>
        <name>Zn(2+)</name>
        <dbReference type="ChEBI" id="CHEBI:29105"/>
        <label>1</label>
    </ligand>
</feature>
<evidence type="ECO:0000313" key="5">
    <source>
        <dbReference type="Proteomes" id="UP000198885"/>
    </source>
</evidence>
<dbReference type="SUPFAM" id="SSF55031">
    <property type="entry name" value="Bacterial exopeptidase dimerisation domain"/>
    <property type="match status" value="1"/>
</dbReference>
<feature type="binding site" evidence="3">
    <location>
        <position position="101"/>
    </location>
    <ligand>
        <name>Zn(2+)</name>
        <dbReference type="ChEBI" id="CHEBI:29105"/>
        <label>1</label>
    </ligand>
</feature>
<keyword evidence="3" id="KW-0479">Metal-binding</keyword>
<evidence type="ECO:0000256" key="3">
    <source>
        <dbReference type="PIRSR" id="PIRSR001235-1"/>
    </source>
</evidence>
<gene>
    <name evidence="4" type="ORF">SAMN04490244_103208</name>
</gene>
<feature type="binding site" evidence="3">
    <location>
        <position position="203"/>
    </location>
    <ligand>
        <name>Zn(2+)</name>
        <dbReference type="ChEBI" id="CHEBI:29105"/>
        <label>1</label>
    </ligand>
</feature>
<sequence>MSAAPEAAALADDAGRELAMRIFDGVAALSPDREGVSRPAFSDKETEILEHLAALAVDEGLSIGWDAGSNLWIALPEDADAPGASVVGSHVDSVPMGGNFDGLAGVAAGLVCLIRARRAGRRFARPVQVLAMRGEESAWFGPCYNASKALTGVLSAAEIDSPHKGDGRPMGAHMTDIGIDMDRVRAGEPLLPEGRMRDYLELHIEQGPLLIEKGLSVAAVSAIRGNFRHRAVRCIGEAGHSGAVPRAYRHDPVLAMADLLSRLDESWLAILQQGGDLVLTAGMVNTDPERSAMSRIADEVTFSLDVRSQDTEVLDNMRTLLRDEIAEVERARGVRFELGDEVAVAPGAMAADRVSALQDAMSGLGLDPFVMPSGGGHDAAIFAQSGIPSAMLFVRNRNGSHNPNEAMEIDDFLVAVAVIDAYLSKGAP</sequence>
<dbReference type="Proteomes" id="UP000198885">
    <property type="component" value="Unassembled WGS sequence"/>
</dbReference>
<keyword evidence="3" id="KW-0862">Zinc</keyword>
<feature type="binding site" evidence="3">
    <location>
        <position position="101"/>
    </location>
    <ligand>
        <name>Zn(2+)</name>
        <dbReference type="ChEBI" id="CHEBI:29105"/>
        <label>2</label>
    </ligand>
</feature>
<dbReference type="GO" id="GO:0046872">
    <property type="term" value="F:metal ion binding"/>
    <property type="evidence" value="ECO:0007669"/>
    <property type="project" value="UniProtKB-KW"/>
</dbReference>
<dbReference type="RefSeq" id="WP_092690248.1">
    <property type="nucleotide sequence ID" value="NZ_FOGU01000003.1"/>
</dbReference>
<dbReference type="SUPFAM" id="SSF53187">
    <property type="entry name" value="Zn-dependent exopeptidases"/>
    <property type="match status" value="1"/>
</dbReference>
<keyword evidence="2 4" id="KW-0378">Hydrolase</keyword>
<dbReference type="STRING" id="641238.SAMN04490244_103208"/>
<dbReference type="PANTHER" id="PTHR32494">
    <property type="entry name" value="ALLANTOATE DEIMINASE-RELATED"/>
    <property type="match status" value="1"/>
</dbReference>
<dbReference type="InterPro" id="IPR010158">
    <property type="entry name" value="Amidase_Cbmase"/>
</dbReference>